<dbReference type="PANTHER" id="PTHR33307:SF6">
    <property type="entry name" value="ALPHA-RHAMNOSIDASE (EUROFUNG)-RELATED"/>
    <property type="match status" value="1"/>
</dbReference>
<dbReference type="InterPro" id="IPR035396">
    <property type="entry name" value="Bac_rhamnosid6H"/>
</dbReference>
<evidence type="ECO:0000256" key="2">
    <source>
        <dbReference type="ARBA" id="ARBA00012652"/>
    </source>
</evidence>
<evidence type="ECO:0000259" key="5">
    <source>
        <dbReference type="Pfam" id="PF17389"/>
    </source>
</evidence>
<dbReference type="Pfam" id="PF17390">
    <property type="entry name" value="Bac_rhamnosid_C"/>
    <property type="match status" value="1"/>
</dbReference>
<dbReference type="SUPFAM" id="SSF48208">
    <property type="entry name" value="Six-hairpin glycosidases"/>
    <property type="match status" value="1"/>
</dbReference>
<feature type="transmembrane region" description="Helical" evidence="4">
    <location>
        <begin position="132"/>
        <end position="150"/>
    </location>
</feature>
<feature type="domain" description="Alpha-L-rhamnosidase C-terminal" evidence="6">
    <location>
        <begin position="45"/>
        <end position="114"/>
    </location>
</feature>
<accession>A0ABR4BSZ7</accession>
<gene>
    <name evidence="7" type="ORF">VTL71DRAFT_9421</name>
</gene>
<dbReference type="InterPro" id="IPR012341">
    <property type="entry name" value="6hp_glycosidase-like_sf"/>
</dbReference>
<proteinExistence type="predicted"/>
<dbReference type="Gene3D" id="2.60.420.10">
    <property type="entry name" value="Maltose phosphorylase, domain 3"/>
    <property type="match status" value="1"/>
</dbReference>
<dbReference type="EC" id="3.2.1.40" evidence="2"/>
<protein>
    <recommendedName>
        <fullName evidence="2">alpha-L-rhamnosidase</fullName>
        <ecNumber evidence="2">3.2.1.40</ecNumber>
    </recommendedName>
</protein>
<dbReference type="EMBL" id="JAZHXI010000021">
    <property type="protein sequence ID" value="KAL2060779.1"/>
    <property type="molecule type" value="Genomic_DNA"/>
</dbReference>
<reference evidence="7 8" key="1">
    <citation type="journal article" date="2024" name="Commun. Biol.">
        <title>Comparative genomic analysis of thermophilic fungi reveals convergent evolutionary adaptations and gene losses.</title>
        <authorList>
            <person name="Steindorff A.S."/>
            <person name="Aguilar-Pontes M.V."/>
            <person name="Robinson A.J."/>
            <person name="Andreopoulos B."/>
            <person name="LaButti K."/>
            <person name="Kuo A."/>
            <person name="Mondo S."/>
            <person name="Riley R."/>
            <person name="Otillar R."/>
            <person name="Haridas S."/>
            <person name="Lipzen A."/>
            <person name="Grimwood J."/>
            <person name="Schmutz J."/>
            <person name="Clum A."/>
            <person name="Reid I.D."/>
            <person name="Moisan M.C."/>
            <person name="Butler G."/>
            <person name="Nguyen T.T.M."/>
            <person name="Dewar K."/>
            <person name="Conant G."/>
            <person name="Drula E."/>
            <person name="Henrissat B."/>
            <person name="Hansel C."/>
            <person name="Singer S."/>
            <person name="Hutchinson M.I."/>
            <person name="de Vries R.P."/>
            <person name="Natvig D.O."/>
            <person name="Powell A.J."/>
            <person name="Tsang A."/>
            <person name="Grigoriev I.V."/>
        </authorList>
    </citation>
    <scope>NUCLEOTIDE SEQUENCE [LARGE SCALE GENOMIC DNA]</scope>
    <source>
        <strain evidence="7 8">CBS 494.80</strain>
    </source>
</reference>
<evidence type="ECO:0000256" key="3">
    <source>
        <dbReference type="ARBA" id="ARBA00022801"/>
    </source>
</evidence>
<evidence type="ECO:0000313" key="7">
    <source>
        <dbReference type="EMBL" id="KAL2060779.1"/>
    </source>
</evidence>
<name>A0ABR4BSZ7_9HELO</name>
<evidence type="ECO:0000256" key="1">
    <source>
        <dbReference type="ARBA" id="ARBA00001445"/>
    </source>
</evidence>
<dbReference type="Proteomes" id="UP001595075">
    <property type="component" value="Unassembled WGS sequence"/>
</dbReference>
<keyword evidence="4" id="KW-1133">Transmembrane helix</keyword>
<dbReference type="PANTHER" id="PTHR33307">
    <property type="entry name" value="ALPHA-RHAMNOSIDASE (EUROFUNG)"/>
    <property type="match status" value="1"/>
</dbReference>
<feature type="domain" description="Alpha-L-rhamnosidase six-hairpin glycosidase" evidence="5">
    <location>
        <begin position="1"/>
        <end position="43"/>
    </location>
</feature>
<dbReference type="InterPro" id="IPR008928">
    <property type="entry name" value="6-hairpin_glycosidase_sf"/>
</dbReference>
<evidence type="ECO:0000259" key="6">
    <source>
        <dbReference type="Pfam" id="PF17390"/>
    </source>
</evidence>
<evidence type="ECO:0000256" key="4">
    <source>
        <dbReference type="SAM" id="Phobius"/>
    </source>
</evidence>
<keyword evidence="4" id="KW-0472">Membrane</keyword>
<keyword evidence="8" id="KW-1185">Reference proteome</keyword>
<keyword evidence="4" id="KW-0812">Transmembrane</keyword>
<organism evidence="7 8">
    <name type="scientific">Oculimacula yallundae</name>
    <dbReference type="NCBI Taxonomy" id="86028"/>
    <lineage>
        <taxon>Eukaryota</taxon>
        <taxon>Fungi</taxon>
        <taxon>Dikarya</taxon>
        <taxon>Ascomycota</taxon>
        <taxon>Pezizomycotina</taxon>
        <taxon>Leotiomycetes</taxon>
        <taxon>Helotiales</taxon>
        <taxon>Ploettnerulaceae</taxon>
        <taxon>Oculimacula</taxon>
    </lineage>
</organism>
<comment type="catalytic activity">
    <reaction evidence="1">
        <text>Hydrolysis of terminal non-reducing alpha-L-rhamnose residues in alpha-L-rhamnosides.</text>
        <dbReference type="EC" id="3.2.1.40"/>
    </reaction>
</comment>
<keyword evidence="3" id="KW-0378">Hydrolase</keyword>
<dbReference type="InterPro" id="IPR035398">
    <property type="entry name" value="Bac_rhamnosid_C"/>
</dbReference>
<dbReference type="InterPro" id="IPR016007">
    <property type="entry name" value="Alpha_rhamnosid"/>
</dbReference>
<dbReference type="Gene3D" id="1.50.10.10">
    <property type="match status" value="1"/>
</dbReference>
<dbReference type="Pfam" id="PF17389">
    <property type="entry name" value="Bac_rhamnosid6H"/>
    <property type="match status" value="1"/>
</dbReference>
<evidence type="ECO:0000313" key="8">
    <source>
        <dbReference type="Proteomes" id="UP001595075"/>
    </source>
</evidence>
<sequence length="175" mass="19670">MGATTMWQRWDSLPPDGRVNPGEMTSVNHYVLGAVAEWMHSNIGGLSLLIPGRKKFRIAPGPGGDLTHATARYLRPYGWIEAKWSIVADEFIMTAIMPPNTTADVLLPVSSRNLSLLVQEPMNLRLITNIRYGRRYLSILNIIFMMMMSYDMMYQYPGEILGPCIAVRCVRVHGG</sequence>
<comment type="caution">
    <text evidence="7">The sequence shown here is derived from an EMBL/GenBank/DDBJ whole genome shotgun (WGS) entry which is preliminary data.</text>
</comment>